<dbReference type="Proteomes" id="UP000002630">
    <property type="component" value="Linkage Group LG01"/>
</dbReference>
<dbReference type="EMBL" id="FN649726">
    <property type="protein sequence ID" value="CBN76803.1"/>
    <property type="molecule type" value="Genomic_DNA"/>
</dbReference>
<dbReference type="PRINTS" id="PR00724">
    <property type="entry name" value="CRBOXYPTASEC"/>
</dbReference>
<dbReference type="InParanoid" id="D8LBU4"/>
<dbReference type="FunFam" id="1.10.287.410:FF:000002">
    <property type="entry name" value="Carboxypeptidase"/>
    <property type="match status" value="1"/>
</dbReference>
<organism evidence="8 9">
    <name type="scientific">Ectocarpus siliculosus</name>
    <name type="common">Brown alga</name>
    <name type="synonym">Conferva siliculosa</name>
    <dbReference type="NCBI Taxonomy" id="2880"/>
    <lineage>
        <taxon>Eukaryota</taxon>
        <taxon>Sar</taxon>
        <taxon>Stramenopiles</taxon>
        <taxon>Ochrophyta</taxon>
        <taxon>PX clade</taxon>
        <taxon>Phaeophyceae</taxon>
        <taxon>Ectocarpales</taxon>
        <taxon>Ectocarpaceae</taxon>
        <taxon>Ectocarpus</taxon>
    </lineage>
</organism>
<evidence type="ECO:0000313" key="9">
    <source>
        <dbReference type="Proteomes" id="UP000002630"/>
    </source>
</evidence>
<dbReference type="PANTHER" id="PTHR11802:SF113">
    <property type="entry name" value="SERINE CARBOXYPEPTIDASE CTSA-4.1"/>
    <property type="match status" value="1"/>
</dbReference>
<dbReference type="PANTHER" id="PTHR11802">
    <property type="entry name" value="SERINE PROTEASE FAMILY S10 SERINE CARBOXYPEPTIDASE"/>
    <property type="match status" value="1"/>
</dbReference>
<gene>
    <name evidence="8" type="ORF">Esi_0000_0649</name>
</gene>
<dbReference type="Gene3D" id="1.10.287.410">
    <property type="match status" value="1"/>
</dbReference>
<dbReference type="STRING" id="2880.D8LBU4"/>
<dbReference type="GO" id="GO:0004185">
    <property type="term" value="F:serine-type carboxypeptidase activity"/>
    <property type="evidence" value="ECO:0007669"/>
    <property type="project" value="UniProtKB-UniRule"/>
</dbReference>
<dbReference type="InterPro" id="IPR018202">
    <property type="entry name" value="Ser_caboxypep_ser_AS"/>
</dbReference>
<dbReference type="OrthoDB" id="443318at2759"/>
<keyword evidence="6" id="KW-0325">Glycoprotein</keyword>
<keyword evidence="2 7" id="KW-0121">Carboxypeptidase</keyword>
<keyword evidence="3 7" id="KW-0645">Protease</keyword>
<dbReference type="SUPFAM" id="SSF53474">
    <property type="entry name" value="alpha/beta-Hydrolases"/>
    <property type="match status" value="1"/>
</dbReference>
<dbReference type="Pfam" id="PF00450">
    <property type="entry name" value="Peptidase_S10"/>
    <property type="match status" value="1"/>
</dbReference>
<reference evidence="8 9" key="1">
    <citation type="journal article" date="2010" name="Nature">
        <title>The Ectocarpus genome and the independent evolution of multicellularity in brown algae.</title>
        <authorList>
            <person name="Cock J.M."/>
            <person name="Sterck L."/>
            <person name="Rouze P."/>
            <person name="Scornet D."/>
            <person name="Allen A.E."/>
            <person name="Amoutzias G."/>
            <person name="Anthouard V."/>
            <person name="Artiguenave F."/>
            <person name="Aury J.M."/>
            <person name="Badger J.H."/>
            <person name="Beszteri B."/>
            <person name="Billiau K."/>
            <person name="Bonnet E."/>
            <person name="Bothwell J.H."/>
            <person name="Bowler C."/>
            <person name="Boyen C."/>
            <person name="Brownlee C."/>
            <person name="Carrano C.J."/>
            <person name="Charrier B."/>
            <person name="Cho G.Y."/>
            <person name="Coelho S.M."/>
            <person name="Collen J."/>
            <person name="Corre E."/>
            <person name="Da Silva C."/>
            <person name="Delage L."/>
            <person name="Delaroque N."/>
            <person name="Dittami S.M."/>
            <person name="Doulbeau S."/>
            <person name="Elias M."/>
            <person name="Farnham G."/>
            <person name="Gachon C.M."/>
            <person name="Gschloessl B."/>
            <person name="Heesch S."/>
            <person name="Jabbari K."/>
            <person name="Jubin C."/>
            <person name="Kawai H."/>
            <person name="Kimura K."/>
            <person name="Kloareg B."/>
            <person name="Kupper F.C."/>
            <person name="Lang D."/>
            <person name="Le Bail A."/>
            <person name="Leblanc C."/>
            <person name="Lerouge P."/>
            <person name="Lohr M."/>
            <person name="Lopez P.J."/>
            <person name="Martens C."/>
            <person name="Maumus F."/>
            <person name="Michel G."/>
            <person name="Miranda-Saavedra D."/>
            <person name="Morales J."/>
            <person name="Moreau H."/>
            <person name="Motomura T."/>
            <person name="Nagasato C."/>
            <person name="Napoli C.A."/>
            <person name="Nelson D.R."/>
            <person name="Nyvall-Collen P."/>
            <person name="Peters A.F."/>
            <person name="Pommier C."/>
            <person name="Potin P."/>
            <person name="Poulain J."/>
            <person name="Quesneville H."/>
            <person name="Read B."/>
            <person name="Rensing S.A."/>
            <person name="Ritter A."/>
            <person name="Rousvoal S."/>
            <person name="Samanta M."/>
            <person name="Samson G."/>
            <person name="Schroeder D.C."/>
            <person name="Segurens B."/>
            <person name="Strittmatter M."/>
            <person name="Tonon T."/>
            <person name="Tregear J.W."/>
            <person name="Valentin K."/>
            <person name="von Dassow P."/>
            <person name="Yamagishi T."/>
            <person name="Van de Peer Y."/>
            <person name="Wincker P."/>
        </authorList>
    </citation>
    <scope>NUCLEOTIDE SEQUENCE [LARGE SCALE GENOMIC DNA]</scope>
    <source>
        <strain evidence="9">Ec32 / CCAP1310/4</strain>
    </source>
</reference>
<dbReference type="eggNOG" id="KOG1282">
    <property type="taxonomic scope" value="Eukaryota"/>
</dbReference>
<evidence type="ECO:0000256" key="4">
    <source>
        <dbReference type="ARBA" id="ARBA00022729"/>
    </source>
</evidence>
<sequence length="465" mass="50669">MKTNTIFQGLVPFFAVVHGVSSARLESAPVAAALCGEEGVKQLSGYYKIQDEGATDKEYFFWMAESQDSPSEDPLILWLTGGPGCSSTLALLAENGPCTVNEDGETTMPNPSSWNSRANVIWVDQPAGVGFSYGKAPGDFDHGEDAVGEDMFWFLQEFFATHPEYASNPFYVFGESYGGHYAPSVAHRVWQGIKNGEGSAINLQGMGIGNGLTSPAIQYPFYTQMAVDNPYGVKAVSEKDAAMMRAYTPACVALIDGCQDVPEMCDDAQSFCDEHMMAPYMLSGLNPYDVRKQCGDQGLCYDFSAIEKFLRLDSTREALNVRDDSAPWESCNMKVNSDFSGDWMREFDGLIGPMLEDGVSVLIYAGDCDWICNYMGNEAWTLSLDWTGGDGFRAAPQIEWSTDAAAAGLSRSYGGLTFLQVYEAGHMVPMDQPEVALAMLNAFVHEDARPFEQPQHAGGESATVS</sequence>
<dbReference type="EC" id="3.4.16.-" evidence="7"/>
<feature type="chain" id="PRO_5006523709" description="Carboxypeptidase" evidence="7">
    <location>
        <begin position="23"/>
        <end position="465"/>
    </location>
</feature>
<evidence type="ECO:0000313" key="8">
    <source>
        <dbReference type="EMBL" id="CBN76803.1"/>
    </source>
</evidence>
<evidence type="ECO:0000256" key="1">
    <source>
        <dbReference type="ARBA" id="ARBA00009431"/>
    </source>
</evidence>
<evidence type="ECO:0000256" key="5">
    <source>
        <dbReference type="ARBA" id="ARBA00022801"/>
    </source>
</evidence>
<evidence type="ECO:0000256" key="3">
    <source>
        <dbReference type="ARBA" id="ARBA00022670"/>
    </source>
</evidence>
<keyword evidence="5 7" id="KW-0378">Hydrolase</keyword>
<evidence type="ECO:0000256" key="6">
    <source>
        <dbReference type="ARBA" id="ARBA00023180"/>
    </source>
</evidence>
<dbReference type="OMA" id="GDWMKPF"/>
<dbReference type="InterPro" id="IPR001563">
    <property type="entry name" value="Peptidase_S10"/>
</dbReference>
<evidence type="ECO:0000256" key="2">
    <source>
        <dbReference type="ARBA" id="ARBA00022645"/>
    </source>
</evidence>
<keyword evidence="9" id="KW-1185">Reference proteome</keyword>
<dbReference type="PROSITE" id="PS00131">
    <property type="entry name" value="CARBOXYPEPT_SER_SER"/>
    <property type="match status" value="1"/>
</dbReference>
<comment type="similarity">
    <text evidence="1 7">Belongs to the peptidase S10 family.</text>
</comment>
<dbReference type="EMBL" id="FN647682">
    <property type="protein sequence ID" value="CBN76803.1"/>
    <property type="molecule type" value="Genomic_DNA"/>
</dbReference>
<dbReference type="Gene3D" id="3.40.50.1820">
    <property type="entry name" value="alpha/beta hydrolase"/>
    <property type="match status" value="1"/>
</dbReference>
<dbReference type="GO" id="GO:0006508">
    <property type="term" value="P:proteolysis"/>
    <property type="evidence" value="ECO:0007669"/>
    <property type="project" value="UniProtKB-KW"/>
</dbReference>
<keyword evidence="4 7" id="KW-0732">Signal</keyword>
<proteinExistence type="inferred from homology"/>
<protein>
    <recommendedName>
        <fullName evidence="7">Carboxypeptidase</fullName>
        <ecNumber evidence="7">3.4.16.-</ecNumber>
    </recommendedName>
</protein>
<name>D8LBU4_ECTSI</name>
<dbReference type="MEROPS" id="S10.009"/>
<dbReference type="AlphaFoldDB" id="D8LBU4"/>
<dbReference type="InterPro" id="IPR029058">
    <property type="entry name" value="AB_hydrolase_fold"/>
</dbReference>
<feature type="signal peptide" evidence="7">
    <location>
        <begin position="1"/>
        <end position="22"/>
    </location>
</feature>
<accession>D8LBU4</accession>
<evidence type="ECO:0000256" key="7">
    <source>
        <dbReference type="RuleBase" id="RU361156"/>
    </source>
</evidence>